<gene>
    <name evidence="1" type="ORF">TST_1604</name>
</gene>
<evidence type="ECO:0000313" key="1">
    <source>
        <dbReference type="EMBL" id="BAT72390.1"/>
    </source>
</evidence>
<protein>
    <submittedName>
        <fullName evidence="1">Sulfur carrier protein</fullName>
    </submittedName>
</protein>
<sequence length="66" mass="7692">MEVIVRPDDRRVRISGVKTVSELLDKLWFRKGEVIVIDLKNRKLLPPNSELNEDMYLEVRRVISGG</sequence>
<dbReference type="SUPFAM" id="SSF54285">
    <property type="entry name" value="MoaD/ThiS"/>
    <property type="match status" value="1"/>
</dbReference>
<dbReference type="EMBL" id="AP013035">
    <property type="protein sequence ID" value="BAT72390.1"/>
    <property type="molecule type" value="Genomic_DNA"/>
</dbReference>
<accession>A0A0S3QVM9</accession>
<reference evidence="2" key="1">
    <citation type="journal article" date="2018" name="Science">
        <title>A primordial and reversible TCA cycle in a facultatively chemolithoautotrophic thermophile.</title>
        <authorList>
            <person name="Nunoura T."/>
            <person name="Chikaraishi Y."/>
            <person name="Izaki R."/>
            <person name="Suwa T."/>
            <person name="Sato T."/>
            <person name="Harada T."/>
            <person name="Mori K."/>
            <person name="Kato Y."/>
            <person name="Miyazaki M."/>
            <person name="Shimamura S."/>
            <person name="Yanagawa K."/>
            <person name="Shuto A."/>
            <person name="Ohkouchi N."/>
            <person name="Fujita N."/>
            <person name="Takaki Y."/>
            <person name="Atomi H."/>
            <person name="Takai K."/>
        </authorList>
    </citation>
    <scope>NUCLEOTIDE SEQUENCE [LARGE SCALE GENOMIC DNA]</scope>
    <source>
        <strain evidence="2">DSM 17441 / JCM 13301 / NBRC 103674 / ABI70S6</strain>
    </source>
</reference>
<dbReference type="InterPro" id="IPR016155">
    <property type="entry name" value="Mopterin_synth/thiamin_S_b"/>
</dbReference>
<dbReference type="KEGG" id="ttk:TST_1604"/>
<dbReference type="Gene3D" id="3.10.20.30">
    <property type="match status" value="1"/>
</dbReference>
<dbReference type="InterPro" id="IPR012675">
    <property type="entry name" value="Beta-grasp_dom_sf"/>
</dbReference>
<proteinExistence type="predicted"/>
<keyword evidence="2" id="KW-1185">Reference proteome</keyword>
<name>A0A0S3QVM9_THET7</name>
<organism evidence="1 2">
    <name type="scientific">Thermosulfidibacter takaii (strain DSM 17441 / JCM 13301 / NBRC 103674 / ABI70S6)</name>
    <dbReference type="NCBI Taxonomy" id="1298851"/>
    <lineage>
        <taxon>Bacteria</taxon>
        <taxon>Pseudomonadati</taxon>
        <taxon>Thermosulfidibacterota</taxon>
        <taxon>Thermosulfidibacteria</taxon>
        <taxon>Thermosulfidibacterales</taxon>
        <taxon>Thermosulfidibacteraceae</taxon>
    </lineage>
</organism>
<dbReference type="Proteomes" id="UP000063234">
    <property type="component" value="Chromosome"/>
</dbReference>
<dbReference type="RefSeq" id="WP_068550520.1">
    <property type="nucleotide sequence ID" value="NZ_AP013035.1"/>
</dbReference>
<dbReference type="STRING" id="1298851.TST_1604"/>
<evidence type="ECO:0000313" key="2">
    <source>
        <dbReference type="Proteomes" id="UP000063234"/>
    </source>
</evidence>
<dbReference type="AlphaFoldDB" id="A0A0S3QVM9"/>